<comment type="caution">
    <text evidence="1">The sequence shown here is derived from an EMBL/GenBank/DDBJ whole genome shotgun (WGS) entry which is preliminary data.</text>
</comment>
<dbReference type="Proteomes" id="UP001152795">
    <property type="component" value="Unassembled WGS sequence"/>
</dbReference>
<dbReference type="SUPFAM" id="SSF56672">
    <property type="entry name" value="DNA/RNA polymerases"/>
    <property type="match status" value="1"/>
</dbReference>
<dbReference type="PANTHER" id="PTHR33332">
    <property type="entry name" value="REVERSE TRANSCRIPTASE DOMAIN-CONTAINING PROTEIN"/>
    <property type="match status" value="1"/>
</dbReference>
<evidence type="ECO:0000313" key="2">
    <source>
        <dbReference type="Proteomes" id="UP001152795"/>
    </source>
</evidence>
<proteinExistence type="predicted"/>
<name>A0A6S7J596_PARCT</name>
<dbReference type="OrthoDB" id="5988402at2759"/>
<dbReference type="InterPro" id="IPR043502">
    <property type="entry name" value="DNA/RNA_pol_sf"/>
</dbReference>
<evidence type="ECO:0000313" key="1">
    <source>
        <dbReference type="EMBL" id="CAB4027205.1"/>
    </source>
</evidence>
<dbReference type="InterPro" id="IPR000477">
    <property type="entry name" value="RT_dom"/>
</dbReference>
<dbReference type="Pfam" id="PF00078">
    <property type="entry name" value="RVT_1"/>
    <property type="match status" value="1"/>
</dbReference>
<dbReference type="PROSITE" id="PS50878">
    <property type="entry name" value="RT_POL"/>
    <property type="match status" value="1"/>
</dbReference>
<sequence length="521" mass="59320">MSNSFNICPVAHSEVLNQLRTIRSDCSTGTDQIPVKYLKMAADCIASPLTYIINGFIANHSFPDVWKTVRVSPIPKVASPTELDHYRPIAILPALSKVYERLILNQIIKYIDQHNVLNENVTGFRKGHATSSVLLRVRDDILKAMKKGEITLFAFADFSKAFDTVDFAVIIKKLHAIGFSHSSLNWILNYLTGRKQLVQVNDSQSELADVLFGVPQGSILGPMLFNLYVNDLQNDFTCRCFQYADDTTVYRSCTPKNLSQYVQEMNDNMQTLETWATESNLLLNENKTKQMLISTRQMSRTHNLGDITPPLTIKNQSLERVENFKLLGTWLSEDLKWSHHVKELVSSCYGVLSTLRKIRNMTPQHTKKLLAESLVLSKLNFNDVVCYPLPAYLQKKMQRVQNAAASFVTNRYCSGKDVLQLGWLPTLERTQLNLLKHTHRVIYNKTSWPEYLTLEVYNPGRTLRSNAAQRLSIPLIKGTFQETTANLFNDLPQGVRSSADLNVFMREVKQLLKSIALLRLE</sequence>
<organism evidence="1 2">
    <name type="scientific">Paramuricea clavata</name>
    <name type="common">Red gorgonian</name>
    <name type="synonym">Violescent sea-whip</name>
    <dbReference type="NCBI Taxonomy" id="317549"/>
    <lineage>
        <taxon>Eukaryota</taxon>
        <taxon>Metazoa</taxon>
        <taxon>Cnidaria</taxon>
        <taxon>Anthozoa</taxon>
        <taxon>Octocorallia</taxon>
        <taxon>Malacalcyonacea</taxon>
        <taxon>Plexauridae</taxon>
        <taxon>Paramuricea</taxon>
    </lineage>
</organism>
<reference evidence="1" key="1">
    <citation type="submission" date="2020-04" db="EMBL/GenBank/DDBJ databases">
        <authorList>
            <person name="Alioto T."/>
            <person name="Alioto T."/>
            <person name="Gomez Garrido J."/>
        </authorList>
    </citation>
    <scope>NUCLEOTIDE SEQUENCE</scope>
    <source>
        <strain evidence="1">A484AB</strain>
    </source>
</reference>
<dbReference type="CDD" id="cd01650">
    <property type="entry name" value="RT_nLTR_like"/>
    <property type="match status" value="1"/>
</dbReference>
<keyword evidence="2" id="KW-1185">Reference proteome</keyword>
<accession>A0A6S7J596</accession>
<gene>
    <name evidence="1" type="ORF">PACLA_8A069261</name>
</gene>
<dbReference type="EMBL" id="CACRXK020014662">
    <property type="protein sequence ID" value="CAB4027205.1"/>
    <property type="molecule type" value="Genomic_DNA"/>
</dbReference>
<dbReference type="AlphaFoldDB" id="A0A6S7J596"/>
<protein>
    <submittedName>
        <fullName evidence="1">Uncharacterized protein</fullName>
    </submittedName>
</protein>